<dbReference type="PRINTS" id="PR00081">
    <property type="entry name" value="GDHRDH"/>
</dbReference>
<accession>A0ABY8F6V2</accession>
<dbReference type="PROSITE" id="PS00061">
    <property type="entry name" value="ADH_SHORT"/>
    <property type="match status" value="1"/>
</dbReference>
<protein>
    <submittedName>
        <fullName evidence="4">SDR family oxidoreductase</fullName>
    </submittedName>
</protein>
<dbReference type="CDD" id="cd05233">
    <property type="entry name" value="SDR_c"/>
    <property type="match status" value="1"/>
</dbReference>
<gene>
    <name evidence="4" type="ORF">K1718_00145</name>
</gene>
<dbReference type="PANTHER" id="PTHR43618">
    <property type="entry name" value="7-ALPHA-HYDROXYSTEROID DEHYDROGENASE"/>
    <property type="match status" value="1"/>
</dbReference>
<keyword evidence="2" id="KW-0521">NADP</keyword>
<dbReference type="Pfam" id="PF13561">
    <property type="entry name" value="adh_short_C2"/>
    <property type="match status" value="1"/>
</dbReference>
<comment type="similarity">
    <text evidence="1">Belongs to the short-chain dehydrogenases/reductases (SDR) family.</text>
</comment>
<sequence length="249" mass="26263">MARLDGKFALVTGGSTGIGYSTAKAFIDEGASVCITGQNQERLDSALASLGNNVISRRADQTDLSEIDGLIEFLGNEYRRVDTVFLNAGITLPCPVEAVTEEQFDHLYRTNVKGPFFTLQKLIPLLSEGSTVVINASNLAGLGVPNTSAYSATKASLISMTKTFGVELLPKGIRVNAVAPGPIATPSMSKLGMSEEELQGLMQMLEGTIPMGRIGAAEEIAKAALFLATADSSYMVGETITLDGGWSSF</sequence>
<reference evidence="4 5" key="1">
    <citation type="submission" date="2023-03" db="EMBL/GenBank/DDBJ databases">
        <title>Roseibium porphyridii sp. nov. and Roseibium rhodosorbium sp. nov. isolated from marine algae, Porphyridium cruentum and Rhodosorus marinus, respectively.</title>
        <authorList>
            <person name="Lee M.W."/>
            <person name="Choi B.J."/>
            <person name="Lee J.K."/>
            <person name="Choi D.G."/>
            <person name="Baek J.H."/>
            <person name="Bayburt H."/>
            <person name="Kim J.M."/>
            <person name="Han D.M."/>
            <person name="Kim K.H."/>
            <person name="Jeon C.O."/>
        </authorList>
    </citation>
    <scope>NUCLEOTIDE SEQUENCE [LARGE SCALE GENOMIC DNA]</scope>
    <source>
        <strain evidence="4 5">KMA01</strain>
    </source>
</reference>
<dbReference type="Gene3D" id="3.40.50.720">
    <property type="entry name" value="NAD(P)-binding Rossmann-like Domain"/>
    <property type="match status" value="1"/>
</dbReference>
<proteinExistence type="inferred from homology"/>
<evidence type="ECO:0000313" key="4">
    <source>
        <dbReference type="EMBL" id="WFE89807.1"/>
    </source>
</evidence>
<dbReference type="InterPro" id="IPR036291">
    <property type="entry name" value="NAD(P)-bd_dom_sf"/>
</dbReference>
<keyword evidence="3" id="KW-0560">Oxidoreductase</keyword>
<evidence type="ECO:0000313" key="5">
    <source>
        <dbReference type="Proteomes" id="UP001209803"/>
    </source>
</evidence>
<name>A0ABY8F6V2_9HYPH</name>
<evidence type="ECO:0000256" key="1">
    <source>
        <dbReference type="ARBA" id="ARBA00006484"/>
    </source>
</evidence>
<dbReference type="InterPro" id="IPR002347">
    <property type="entry name" value="SDR_fam"/>
</dbReference>
<dbReference type="Proteomes" id="UP001209803">
    <property type="component" value="Chromosome"/>
</dbReference>
<dbReference type="InterPro" id="IPR020904">
    <property type="entry name" value="Sc_DH/Rdtase_CS"/>
</dbReference>
<dbReference type="RefSeq" id="WP_265680166.1">
    <property type="nucleotide sequence ID" value="NZ_CP120863.1"/>
</dbReference>
<dbReference type="PANTHER" id="PTHR43618:SF8">
    <property type="entry name" value="7ALPHA-HYDROXYSTEROID DEHYDROGENASE"/>
    <property type="match status" value="1"/>
</dbReference>
<organism evidence="4 5">
    <name type="scientific">Roseibium porphyridii</name>
    <dbReference type="NCBI Taxonomy" id="2866279"/>
    <lineage>
        <taxon>Bacteria</taxon>
        <taxon>Pseudomonadati</taxon>
        <taxon>Pseudomonadota</taxon>
        <taxon>Alphaproteobacteria</taxon>
        <taxon>Hyphomicrobiales</taxon>
        <taxon>Stappiaceae</taxon>
        <taxon>Roseibium</taxon>
    </lineage>
</organism>
<dbReference type="InterPro" id="IPR052178">
    <property type="entry name" value="Sec_Metab_Biosynth_SDR"/>
</dbReference>
<evidence type="ECO:0000256" key="2">
    <source>
        <dbReference type="ARBA" id="ARBA00022857"/>
    </source>
</evidence>
<dbReference type="EMBL" id="CP120863">
    <property type="protein sequence ID" value="WFE89807.1"/>
    <property type="molecule type" value="Genomic_DNA"/>
</dbReference>
<evidence type="ECO:0000256" key="3">
    <source>
        <dbReference type="ARBA" id="ARBA00023002"/>
    </source>
</evidence>
<keyword evidence="5" id="KW-1185">Reference proteome</keyword>
<dbReference type="SUPFAM" id="SSF51735">
    <property type="entry name" value="NAD(P)-binding Rossmann-fold domains"/>
    <property type="match status" value="1"/>
</dbReference>